<organism evidence="1 2">
    <name type="scientific">Autumnicola psychrophila</name>
    <dbReference type="NCBI Taxonomy" id="3075592"/>
    <lineage>
        <taxon>Bacteria</taxon>
        <taxon>Pseudomonadati</taxon>
        <taxon>Bacteroidota</taxon>
        <taxon>Flavobacteriia</taxon>
        <taxon>Flavobacteriales</taxon>
        <taxon>Flavobacteriaceae</taxon>
        <taxon>Autumnicola</taxon>
    </lineage>
</organism>
<dbReference type="RefSeq" id="WP_311499207.1">
    <property type="nucleotide sequence ID" value="NZ_JAVRHN010000003.1"/>
</dbReference>
<dbReference type="Proteomes" id="UP001253848">
    <property type="component" value="Unassembled WGS sequence"/>
</dbReference>
<evidence type="ECO:0000313" key="1">
    <source>
        <dbReference type="EMBL" id="MDT0685798.1"/>
    </source>
</evidence>
<protein>
    <recommendedName>
        <fullName evidence="3">Transposase</fullName>
    </recommendedName>
</protein>
<gene>
    <name evidence="1" type="ORF">RM541_05450</name>
</gene>
<dbReference type="EMBL" id="JAVRHN010000003">
    <property type="protein sequence ID" value="MDT0685798.1"/>
    <property type="molecule type" value="Genomic_DNA"/>
</dbReference>
<sequence>MVMKIINHKSKEYNQQQNWHLLPFFEELIFGDHPVKIVNGVIEHLDIQPLIFRK</sequence>
<proteinExistence type="predicted"/>
<evidence type="ECO:0008006" key="3">
    <source>
        <dbReference type="Google" id="ProtNLM"/>
    </source>
</evidence>
<keyword evidence="2" id="KW-1185">Reference proteome</keyword>
<evidence type="ECO:0000313" key="2">
    <source>
        <dbReference type="Proteomes" id="UP001253848"/>
    </source>
</evidence>
<comment type="caution">
    <text evidence="1">The sequence shown here is derived from an EMBL/GenBank/DDBJ whole genome shotgun (WGS) entry which is preliminary data.</text>
</comment>
<name>A0ABU3DQA8_9FLAO</name>
<reference evidence="1 2" key="1">
    <citation type="submission" date="2023-09" db="EMBL/GenBank/DDBJ databases">
        <authorList>
            <person name="Rey-Velasco X."/>
        </authorList>
    </citation>
    <scope>NUCLEOTIDE SEQUENCE [LARGE SCALE GENOMIC DNA]</scope>
    <source>
        <strain evidence="1 2">F225</strain>
    </source>
</reference>
<accession>A0ABU3DQA8</accession>